<dbReference type="Pfam" id="PF07676">
    <property type="entry name" value="PD40"/>
    <property type="match status" value="2"/>
</dbReference>
<protein>
    <submittedName>
        <fullName evidence="1">PD40 domain-containing protein</fullName>
    </submittedName>
</protein>
<proteinExistence type="predicted"/>
<dbReference type="EMBL" id="CP062983">
    <property type="protein sequence ID" value="QPC81228.1"/>
    <property type="molecule type" value="Genomic_DNA"/>
</dbReference>
<dbReference type="SUPFAM" id="SSF82171">
    <property type="entry name" value="DPP6 N-terminal domain-like"/>
    <property type="match status" value="1"/>
</dbReference>
<keyword evidence="2" id="KW-1185">Reference proteome</keyword>
<dbReference type="Gene3D" id="2.140.10.30">
    <property type="entry name" value="Dipeptidylpeptidase IV, N-terminal domain"/>
    <property type="match status" value="1"/>
</dbReference>
<reference evidence="1 2" key="1">
    <citation type="submission" date="2020-02" db="EMBL/GenBank/DDBJ databases">
        <authorList>
            <person name="Zheng R.K."/>
            <person name="Sun C.M."/>
        </authorList>
    </citation>
    <scope>NUCLEOTIDE SEQUENCE [LARGE SCALE GENOMIC DNA]</scope>
    <source>
        <strain evidence="2">rifampicinis</strain>
    </source>
</reference>
<sequence length="383" mass="42414">MTEDGTPVHRYQWPTWSTDGRLAYFCCDLEFSQTFETAAYIAPDSQNRGIAAFEGTAETIIYAAWSPTACDAENRCFDLAMLVSDFNNGGLYLELVHDVDATTTRQTVTQAAPLYYSWSADGTRILLHLNNQDLSIYSALQNDFDTSFEQSSSGTFQAPAWSPVDNRLLVGIPTEQGRGADLVVIEDGIILPLVQNIIGSVSFSWSPDGRYVAYRILDERGLNTLNVVEATSGALIAQSEIEGVVGFFWSPDSQKIAFVTPETPVDSINRPAQPMTIQHQFDAPQPAQDLVSLTWHILDTASGLSTPLNTFIPTSNFIYMLLYFDQFSQSHRIWSPDSQYLVYTELMLADSPVSLVQIRDVSDAAATPITVDNGTFAVWSYDE</sequence>
<evidence type="ECO:0000313" key="2">
    <source>
        <dbReference type="Proteomes" id="UP000594468"/>
    </source>
</evidence>
<dbReference type="AlphaFoldDB" id="A0A7S8E6E3"/>
<gene>
    <name evidence="1" type="ORF">G4Y79_16125</name>
</gene>
<dbReference type="Gene3D" id="2.130.10.10">
    <property type="entry name" value="YVTN repeat-like/Quinoprotein amine dehydrogenase"/>
    <property type="match status" value="1"/>
</dbReference>
<accession>A0A7S8E6E3</accession>
<organism evidence="1 2">
    <name type="scientific">Phototrophicus methaneseepsis</name>
    <dbReference type="NCBI Taxonomy" id="2710758"/>
    <lineage>
        <taxon>Bacteria</taxon>
        <taxon>Bacillati</taxon>
        <taxon>Chloroflexota</taxon>
        <taxon>Candidatus Thermofontia</taxon>
        <taxon>Phototrophicales</taxon>
        <taxon>Phototrophicaceae</taxon>
        <taxon>Phototrophicus</taxon>
    </lineage>
</organism>
<dbReference type="InterPro" id="IPR011659">
    <property type="entry name" value="WD40"/>
</dbReference>
<evidence type="ECO:0000313" key="1">
    <source>
        <dbReference type="EMBL" id="QPC81228.1"/>
    </source>
</evidence>
<dbReference type="InterPro" id="IPR015943">
    <property type="entry name" value="WD40/YVTN_repeat-like_dom_sf"/>
</dbReference>
<dbReference type="RefSeq" id="WP_195169301.1">
    <property type="nucleotide sequence ID" value="NZ_CP062983.1"/>
</dbReference>
<dbReference type="Proteomes" id="UP000594468">
    <property type="component" value="Chromosome"/>
</dbReference>
<dbReference type="KEGG" id="pmet:G4Y79_16125"/>
<name>A0A7S8E6E3_9CHLR</name>